<dbReference type="OrthoDB" id="8603712at2"/>
<proteinExistence type="predicted"/>
<dbReference type="RefSeq" id="WP_097114313.1">
    <property type="nucleotide sequence ID" value="NZ_CP083931.1"/>
</dbReference>
<sequence>MMLFLSLLMLFSGIAWGGYLFWRDRRRANSQPKINLYQQVARNPTTQTWLQNHLTGNPIDDVRAIRTQFGLSTDDAEKLLRRNAHLLKK</sequence>
<dbReference type="EMBL" id="OCNF01000009">
    <property type="protein sequence ID" value="SOD68482.1"/>
    <property type="molecule type" value="Genomic_DNA"/>
</dbReference>
<accession>A0A286EC44</accession>
<keyword evidence="2" id="KW-1185">Reference proteome</keyword>
<protein>
    <submittedName>
        <fullName evidence="1">Uncharacterized protein</fullName>
    </submittedName>
</protein>
<dbReference type="AlphaFoldDB" id="A0A286EC44"/>
<reference evidence="1 2" key="1">
    <citation type="submission" date="2017-09" db="EMBL/GenBank/DDBJ databases">
        <authorList>
            <person name="Ehlers B."/>
            <person name="Leendertz F.H."/>
        </authorList>
    </citation>
    <scope>NUCLEOTIDE SEQUENCE [LARGE SCALE GENOMIC DNA]</scope>
    <source>
        <strain evidence="1 2">DSM 16848</strain>
    </source>
</reference>
<name>A0A286EC44_9NEIS</name>
<evidence type="ECO:0000313" key="1">
    <source>
        <dbReference type="EMBL" id="SOD68482.1"/>
    </source>
</evidence>
<dbReference type="Proteomes" id="UP000219669">
    <property type="component" value="Unassembled WGS sequence"/>
</dbReference>
<organism evidence="1 2">
    <name type="scientific">Alysiella filiformis DSM 16848</name>
    <dbReference type="NCBI Taxonomy" id="1120981"/>
    <lineage>
        <taxon>Bacteria</taxon>
        <taxon>Pseudomonadati</taxon>
        <taxon>Pseudomonadota</taxon>
        <taxon>Betaproteobacteria</taxon>
        <taxon>Neisseriales</taxon>
        <taxon>Neisseriaceae</taxon>
        <taxon>Alysiella</taxon>
    </lineage>
</organism>
<evidence type="ECO:0000313" key="2">
    <source>
        <dbReference type="Proteomes" id="UP000219669"/>
    </source>
</evidence>
<gene>
    <name evidence="1" type="ORF">SAMN02746062_01271</name>
</gene>